<feature type="region of interest" description="Disordered" evidence="1">
    <location>
        <begin position="21"/>
        <end position="78"/>
    </location>
</feature>
<evidence type="ECO:0000256" key="1">
    <source>
        <dbReference type="SAM" id="MobiDB-lite"/>
    </source>
</evidence>
<evidence type="ECO:0008006" key="5">
    <source>
        <dbReference type="Google" id="ProtNLM"/>
    </source>
</evidence>
<dbReference type="EMBL" id="BTCM01000003">
    <property type="protein sequence ID" value="GMK56252.1"/>
    <property type="molecule type" value="Genomic_DNA"/>
</dbReference>
<feature type="signal peptide" evidence="2">
    <location>
        <begin position="1"/>
        <end position="23"/>
    </location>
</feature>
<keyword evidence="4" id="KW-1185">Reference proteome</keyword>
<feature type="compositionally biased region" description="Low complexity" evidence="1">
    <location>
        <begin position="66"/>
        <end position="78"/>
    </location>
</feature>
<dbReference type="Proteomes" id="UP001222932">
    <property type="component" value="Unassembled WGS sequence"/>
</dbReference>
<keyword evidence="2" id="KW-0732">Signal</keyword>
<dbReference type="AlphaFoldDB" id="A0AAD3TSV7"/>
<evidence type="ECO:0000313" key="4">
    <source>
        <dbReference type="Proteomes" id="UP001222932"/>
    </source>
</evidence>
<reference evidence="3" key="1">
    <citation type="journal article" date="2023" name="BMC Genomics">
        <title>Chromosome-level genome assemblies of Cutaneotrichosporon spp. (Trichosporonales, Basidiomycota) reveal imbalanced evolution between nucleotide sequences and chromosome synteny.</title>
        <authorList>
            <person name="Kobayashi Y."/>
            <person name="Kayamori A."/>
            <person name="Aoki K."/>
            <person name="Shiwa Y."/>
            <person name="Matsutani M."/>
            <person name="Fujita N."/>
            <person name="Sugita T."/>
            <person name="Iwasaki W."/>
            <person name="Tanaka N."/>
            <person name="Takashima M."/>
        </authorList>
    </citation>
    <scope>NUCLEOTIDE SEQUENCE</scope>
    <source>
        <strain evidence="3">HIS016</strain>
    </source>
</reference>
<reference evidence="3" key="2">
    <citation type="submission" date="2023-06" db="EMBL/GenBank/DDBJ databases">
        <authorList>
            <person name="Kobayashi Y."/>
            <person name="Kayamori A."/>
            <person name="Aoki K."/>
            <person name="Shiwa Y."/>
            <person name="Fujita N."/>
            <person name="Sugita T."/>
            <person name="Iwasaki W."/>
            <person name="Tanaka N."/>
            <person name="Takashima M."/>
        </authorList>
    </citation>
    <scope>NUCLEOTIDE SEQUENCE</scope>
    <source>
        <strain evidence="3">HIS016</strain>
    </source>
</reference>
<accession>A0AAD3TSV7</accession>
<sequence length="78" mass="8472">MPTYHIPTLVIAFSAVSLASLDSQNSPQNHRRRRTGTMTGAITGPATTGATMTARRRLNGQKNMGRRTTTGRTWTGRA</sequence>
<organism evidence="3 4">
    <name type="scientific">Cutaneotrichosporon spelunceum</name>
    <dbReference type="NCBI Taxonomy" id="1672016"/>
    <lineage>
        <taxon>Eukaryota</taxon>
        <taxon>Fungi</taxon>
        <taxon>Dikarya</taxon>
        <taxon>Basidiomycota</taxon>
        <taxon>Agaricomycotina</taxon>
        <taxon>Tremellomycetes</taxon>
        <taxon>Trichosporonales</taxon>
        <taxon>Trichosporonaceae</taxon>
        <taxon>Cutaneotrichosporon</taxon>
    </lineage>
</organism>
<gene>
    <name evidence="3" type="ORF">CspeluHIS016_0300920</name>
</gene>
<evidence type="ECO:0000313" key="3">
    <source>
        <dbReference type="EMBL" id="GMK56252.1"/>
    </source>
</evidence>
<feature type="chain" id="PRO_5041995569" description="Secreted protein" evidence="2">
    <location>
        <begin position="24"/>
        <end position="78"/>
    </location>
</feature>
<name>A0AAD3TSV7_9TREE</name>
<comment type="caution">
    <text evidence="3">The sequence shown here is derived from an EMBL/GenBank/DDBJ whole genome shotgun (WGS) entry which is preliminary data.</text>
</comment>
<evidence type="ECO:0000256" key="2">
    <source>
        <dbReference type="SAM" id="SignalP"/>
    </source>
</evidence>
<feature type="compositionally biased region" description="Low complexity" evidence="1">
    <location>
        <begin position="36"/>
        <end position="53"/>
    </location>
</feature>
<protein>
    <recommendedName>
        <fullName evidence="5">Secreted protein</fullName>
    </recommendedName>
</protein>
<proteinExistence type="predicted"/>